<dbReference type="SUPFAM" id="SSF51735">
    <property type="entry name" value="NAD(P)-binding Rossmann-fold domains"/>
    <property type="match status" value="1"/>
</dbReference>
<dbReference type="HOGENOM" id="CLU_044999_1_0_1"/>
<dbReference type="PANTHER" id="PTHR47534:SF3">
    <property type="entry name" value="ALCOHOL DEHYDROGENASE-LIKE C-TERMINAL DOMAIN-CONTAINING PROTEIN"/>
    <property type="match status" value="1"/>
</dbReference>
<gene>
    <name evidence="2" type="ORF">DACRYDRAFT_75798</name>
</gene>
<sequence>MPTWQAVRAANATYHPSFRPVALFVGGTSGLGQATAESLARYTNSNVHIILCGRNKEAAEKIIASLPQTEGSKYEFVKCEATMMDEIAKVSADLRERLPKLNYLFLSQGILTMKGRTETTEGIDRKLALHLYGRWKFVFELMPLLDRAKGMGEEARVVTVLSAGGNGKVIWDDLDLKKNYSLVTAKNHATTGNDIMVDEMARRYPNISFTHMYPGGVRTPIITGGWIGKALLPLTIPLTESPAQASEWLVHPLLSEVFAKGAFYLDNHADDAGANKWSTEETRKSFYDHVRHMSKMT</sequence>
<dbReference type="Pfam" id="PF00106">
    <property type="entry name" value="adh_short"/>
    <property type="match status" value="1"/>
</dbReference>
<dbReference type="EMBL" id="JH795857">
    <property type="protein sequence ID" value="EJU04842.1"/>
    <property type="molecule type" value="Genomic_DNA"/>
</dbReference>
<accession>M5GDU2</accession>
<dbReference type="GeneID" id="63691219"/>
<dbReference type="OrthoDB" id="2898509at2759"/>
<dbReference type="Gene3D" id="3.40.50.720">
    <property type="entry name" value="NAD(P)-binding Rossmann-like Domain"/>
    <property type="match status" value="1"/>
</dbReference>
<reference evidence="2 3" key="1">
    <citation type="journal article" date="2012" name="Science">
        <title>The Paleozoic origin of enzymatic lignin decomposition reconstructed from 31 fungal genomes.</title>
        <authorList>
            <person name="Floudas D."/>
            <person name="Binder M."/>
            <person name="Riley R."/>
            <person name="Barry K."/>
            <person name="Blanchette R.A."/>
            <person name="Henrissat B."/>
            <person name="Martinez A.T."/>
            <person name="Otillar R."/>
            <person name="Spatafora J.W."/>
            <person name="Yadav J.S."/>
            <person name="Aerts A."/>
            <person name="Benoit I."/>
            <person name="Boyd A."/>
            <person name="Carlson A."/>
            <person name="Copeland A."/>
            <person name="Coutinho P.M."/>
            <person name="de Vries R.P."/>
            <person name="Ferreira P."/>
            <person name="Findley K."/>
            <person name="Foster B."/>
            <person name="Gaskell J."/>
            <person name="Glotzer D."/>
            <person name="Gorecki P."/>
            <person name="Heitman J."/>
            <person name="Hesse C."/>
            <person name="Hori C."/>
            <person name="Igarashi K."/>
            <person name="Jurgens J.A."/>
            <person name="Kallen N."/>
            <person name="Kersten P."/>
            <person name="Kohler A."/>
            <person name="Kuees U."/>
            <person name="Kumar T.K.A."/>
            <person name="Kuo A."/>
            <person name="LaButti K."/>
            <person name="Larrondo L.F."/>
            <person name="Lindquist E."/>
            <person name="Ling A."/>
            <person name="Lombard V."/>
            <person name="Lucas S."/>
            <person name="Lundell T."/>
            <person name="Martin R."/>
            <person name="McLaughlin D.J."/>
            <person name="Morgenstern I."/>
            <person name="Morin E."/>
            <person name="Murat C."/>
            <person name="Nagy L.G."/>
            <person name="Nolan M."/>
            <person name="Ohm R.A."/>
            <person name="Patyshakuliyeva A."/>
            <person name="Rokas A."/>
            <person name="Ruiz-Duenas F.J."/>
            <person name="Sabat G."/>
            <person name="Salamov A."/>
            <person name="Samejima M."/>
            <person name="Schmutz J."/>
            <person name="Slot J.C."/>
            <person name="St John F."/>
            <person name="Stenlid J."/>
            <person name="Sun H."/>
            <person name="Sun S."/>
            <person name="Syed K."/>
            <person name="Tsang A."/>
            <person name="Wiebenga A."/>
            <person name="Young D."/>
            <person name="Pisabarro A."/>
            <person name="Eastwood D.C."/>
            <person name="Martin F."/>
            <person name="Cullen D."/>
            <person name="Grigoriev I.V."/>
            <person name="Hibbett D.S."/>
        </authorList>
    </citation>
    <scope>NUCLEOTIDE SEQUENCE [LARGE SCALE GENOMIC DNA]</scope>
    <source>
        <strain evidence="2 3">DJM-731 SS1</strain>
    </source>
</reference>
<keyword evidence="3" id="KW-1185">Reference proteome</keyword>
<dbReference type="Proteomes" id="UP000030653">
    <property type="component" value="Unassembled WGS sequence"/>
</dbReference>
<evidence type="ECO:0000256" key="1">
    <source>
        <dbReference type="ARBA" id="ARBA00023002"/>
    </source>
</evidence>
<dbReference type="PRINTS" id="PR00081">
    <property type="entry name" value="GDHRDH"/>
</dbReference>
<proteinExistence type="predicted"/>
<evidence type="ECO:0000313" key="2">
    <source>
        <dbReference type="EMBL" id="EJU04842.1"/>
    </source>
</evidence>
<dbReference type="InterPro" id="IPR052228">
    <property type="entry name" value="Sec_Metab_Biosynth_Oxidored"/>
</dbReference>
<name>M5GDU2_DACPD</name>
<dbReference type="RefSeq" id="XP_040631736.1">
    <property type="nucleotide sequence ID" value="XM_040776157.1"/>
</dbReference>
<dbReference type="STRING" id="1858805.M5GDU2"/>
<dbReference type="InterPro" id="IPR002347">
    <property type="entry name" value="SDR_fam"/>
</dbReference>
<dbReference type="AlphaFoldDB" id="M5GDU2"/>
<dbReference type="InterPro" id="IPR036291">
    <property type="entry name" value="NAD(P)-bd_dom_sf"/>
</dbReference>
<dbReference type="PANTHER" id="PTHR47534">
    <property type="entry name" value="YALI0E05731P"/>
    <property type="match status" value="1"/>
</dbReference>
<evidence type="ECO:0000313" key="3">
    <source>
        <dbReference type="Proteomes" id="UP000030653"/>
    </source>
</evidence>
<dbReference type="GO" id="GO:0016491">
    <property type="term" value="F:oxidoreductase activity"/>
    <property type="evidence" value="ECO:0007669"/>
    <property type="project" value="UniProtKB-KW"/>
</dbReference>
<protein>
    <submittedName>
        <fullName evidence="2">NADP-binding protein</fullName>
    </submittedName>
</protein>
<organism evidence="2 3">
    <name type="scientific">Dacryopinax primogenitus (strain DJM 731)</name>
    <name type="common">Brown rot fungus</name>
    <dbReference type="NCBI Taxonomy" id="1858805"/>
    <lineage>
        <taxon>Eukaryota</taxon>
        <taxon>Fungi</taxon>
        <taxon>Dikarya</taxon>
        <taxon>Basidiomycota</taxon>
        <taxon>Agaricomycotina</taxon>
        <taxon>Dacrymycetes</taxon>
        <taxon>Dacrymycetales</taxon>
        <taxon>Dacrymycetaceae</taxon>
        <taxon>Dacryopinax</taxon>
    </lineage>
</organism>
<dbReference type="OMA" id="NRCATRM"/>
<keyword evidence="1" id="KW-0560">Oxidoreductase</keyword>